<name>A0A7T6ZMA2_9CAUD</name>
<evidence type="ECO:0000259" key="1">
    <source>
        <dbReference type="Pfam" id="PF20557"/>
    </source>
</evidence>
<evidence type="ECO:0000313" key="2">
    <source>
        <dbReference type="EMBL" id="QQK88514.1"/>
    </source>
</evidence>
<protein>
    <recommendedName>
        <fullName evidence="1">Putative DnaT-like domain-containing protein</fullName>
    </recommendedName>
</protein>
<dbReference type="EMBL" id="MW423737">
    <property type="protein sequence ID" value="QQK88514.1"/>
    <property type="molecule type" value="Genomic_DNA"/>
</dbReference>
<sequence length="175" mass="18376">MAITVETGSGVAGADSYISVVEADSYFARFGNTVWSGKSTEQKETALKVASSYADSRWAARISAAPLKSDQGLSLPANGLYSPHGAAVSGIPVKWKQAVMEYALQSFSGDLWKTATQADVSGKVKSERVTVGPITTKTEFAATTGAAVLFKRYPKADALVKAAFMSKGSGGRVIR</sequence>
<dbReference type="Pfam" id="PF20557">
    <property type="entry name" value="DnaT_2"/>
    <property type="match status" value="1"/>
</dbReference>
<feature type="domain" description="Putative DnaT-like" evidence="1">
    <location>
        <begin position="1"/>
        <end position="171"/>
    </location>
</feature>
<reference evidence="2" key="1">
    <citation type="submission" date="2020-12" db="EMBL/GenBank/DDBJ databases">
        <authorList>
            <person name="Hu Z."/>
        </authorList>
    </citation>
    <scope>NUCLEOTIDE SEQUENCE</scope>
</reference>
<proteinExistence type="predicted"/>
<dbReference type="InterPro" id="IPR046787">
    <property type="entry name" value="DnaT_2"/>
</dbReference>
<organism evidence="2">
    <name type="scientific">Vibrio phage PH669</name>
    <dbReference type="NCBI Taxonomy" id="2800823"/>
    <lineage>
        <taxon>Viruses</taxon>
        <taxon>Duplodnaviria</taxon>
        <taxon>Heunggongvirae</taxon>
        <taxon>Uroviricota</taxon>
        <taxon>Caudoviricetes</taxon>
        <taxon>Queuovirinae</taxon>
    </lineage>
</organism>
<accession>A0A7T6ZMA2</accession>